<evidence type="ECO:0000256" key="1">
    <source>
        <dbReference type="SAM" id="MobiDB-lite"/>
    </source>
</evidence>
<reference evidence="2 3" key="1">
    <citation type="journal article" date="2014" name="PLoS ONE">
        <title>De novo Genome Assembly of the Fungal Plant Pathogen Pyrenophora semeniperda.</title>
        <authorList>
            <person name="Soliai M.M."/>
            <person name="Meyer S.E."/>
            <person name="Udall J.A."/>
            <person name="Elzinga D.E."/>
            <person name="Hermansen R.A."/>
            <person name="Bodily P.M."/>
            <person name="Hart A.A."/>
            <person name="Coleman C.E."/>
        </authorList>
    </citation>
    <scope>NUCLEOTIDE SEQUENCE [LARGE SCALE GENOMIC DNA]</scope>
    <source>
        <strain evidence="2 3">CCB06</strain>
        <tissue evidence="2">Mycelium</tissue>
    </source>
</reference>
<dbReference type="EMBL" id="KE747843">
    <property type="protein sequence ID" value="RMZ73957.1"/>
    <property type="molecule type" value="Genomic_DNA"/>
</dbReference>
<sequence>MRMGWGARSSEVGGCLEICLLARCASWLAGGNAGRQAGVTERDYLRPDPFFGKPRPAWWPPQQRPENALRHLQPAAAAKSLHAGTKAPKTPFKIPLNDENAVNAAGKSALQTKGKGNDLFAAKNDKNAFMTPAGPRMRAPLGMKTTNAKSKAFATPAPLPSTKTQKLSPRLRRPKVKVHQPEAAQESGDDVPEVEYMPPKEIPLQDDMDEYLPKGWTMPKLSDRDMARGIWQAYHNPVEDDGRTREQRRFEEEIQRDRKKRHEQFEKIFAAQMAKDDAETREYYGIKAPKGGQRLPTTSSALRKAPNGPSTMRARSAAVALASESKPSYAAPTAAAKSRLPTGIIAGRKGAKTPTELTAVRQASAATASKSTIGYAQGRAGRSALAARKPLSNVTKPAPFSTTSRPISASHNRSASTNMGTARSRGPMSRCSSTSTNATLVSPPDDEQLHRTAEDMEREMELLLLSQSDDDEDEAWMQSFSNQLHAHDPFDEDSQNFQFQLPNGF</sequence>
<feature type="region of interest" description="Disordered" evidence="1">
    <location>
        <begin position="151"/>
        <end position="196"/>
    </location>
</feature>
<proteinExistence type="predicted"/>
<gene>
    <name evidence="2" type="ORF">GMOD_00004770</name>
</gene>
<organism evidence="2 3">
    <name type="scientific">Pyrenophora seminiperda CCB06</name>
    <dbReference type="NCBI Taxonomy" id="1302712"/>
    <lineage>
        <taxon>Eukaryota</taxon>
        <taxon>Fungi</taxon>
        <taxon>Dikarya</taxon>
        <taxon>Ascomycota</taxon>
        <taxon>Pezizomycotina</taxon>
        <taxon>Dothideomycetes</taxon>
        <taxon>Pleosporomycetidae</taxon>
        <taxon>Pleosporales</taxon>
        <taxon>Pleosporineae</taxon>
        <taxon>Pleosporaceae</taxon>
        <taxon>Pyrenophora</taxon>
    </lineage>
</organism>
<dbReference type="AlphaFoldDB" id="A0A3M7MHN3"/>
<name>A0A3M7MHN3_9PLEO</name>
<dbReference type="Proteomes" id="UP000265663">
    <property type="component" value="Unassembled WGS sequence"/>
</dbReference>
<keyword evidence="3" id="KW-1185">Reference proteome</keyword>
<evidence type="ECO:0000313" key="2">
    <source>
        <dbReference type="EMBL" id="RMZ73957.1"/>
    </source>
</evidence>
<feature type="compositionally biased region" description="Polar residues" evidence="1">
    <location>
        <begin position="430"/>
        <end position="440"/>
    </location>
</feature>
<feature type="region of interest" description="Disordered" evidence="1">
    <location>
        <begin position="393"/>
        <end position="446"/>
    </location>
</feature>
<dbReference type="OrthoDB" id="5327145at2759"/>
<feature type="region of interest" description="Disordered" evidence="1">
    <location>
        <begin position="288"/>
        <end position="311"/>
    </location>
</feature>
<feature type="compositionally biased region" description="Polar residues" evidence="1">
    <location>
        <begin position="393"/>
        <end position="421"/>
    </location>
</feature>
<protein>
    <submittedName>
        <fullName evidence="2">Cyclopropane-fatty-acyl-phospholipid synthase</fullName>
    </submittedName>
</protein>
<accession>A0A3M7MHN3</accession>
<evidence type="ECO:0000313" key="3">
    <source>
        <dbReference type="Proteomes" id="UP000265663"/>
    </source>
</evidence>
<feature type="compositionally biased region" description="Basic residues" evidence="1">
    <location>
        <begin position="169"/>
        <end position="178"/>
    </location>
</feature>